<dbReference type="InterPro" id="IPR009097">
    <property type="entry name" value="Cyclic_Pdiesterase"/>
</dbReference>
<dbReference type="Gene3D" id="3.60.10.10">
    <property type="entry name" value="Endonuclease/exonuclease/phosphatase"/>
    <property type="match status" value="1"/>
</dbReference>
<dbReference type="Pfam" id="PF04928">
    <property type="entry name" value="PAP_central"/>
    <property type="match status" value="1"/>
</dbReference>
<dbReference type="InterPro" id="IPR007012">
    <property type="entry name" value="PolA_pol_cen_dom"/>
</dbReference>
<evidence type="ECO:0000259" key="10">
    <source>
        <dbReference type="Pfam" id="PF04457"/>
    </source>
</evidence>
<feature type="domain" description="MJ1316 RNA cyclic group end recognition" evidence="10">
    <location>
        <begin position="1087"/>
        <end position="1157"/>
    </location>
</feature>
<keyword evidence="13" id="KW-1185">Reference proteome</keyword>
<evidence type="ECO:0000256" key="8">
    <source>
        <dbReference type="ARBA" id="ARBA00023242"/>
    </source>
</evidence>
<dbReference type="PANTHER" id="PTHR10682">
    <property type="entry name" value="POLY A POLYMERASE"/>
    <property type="match status" value="1"/>
</dbReference>
<reference evidence="12 13" key="1">
    <citation type="journal article" date="2021" name="Nat. Commun.">
        <title>Genetic determinants of endophytism in the Arabidopsis root mycobiome.</title>
        <authorList>
            <person name="Mesny F."/>
            <person name="Miyauchi S."/>
            <person name="Thiergart T."/>
            <person name="Pickel B."/>
            <person name="Atanasova L."/>
            <person name="Karlsson M."/>
            <person name="Huettel B."/>
            <person name="Barry K.W."/>
            <person name="Haridas S."/>
            <person name="Chen C."/>
            <person name="Bauer D."/>
            <person name="Andreopoulos W."/>
            <person name="Pangilinan J."/>
            <person name="LaButti K."/>
            <person name="Riley R."/>
            <person name="Lipzen A."/>
            <person name="Clum A."/>
            <person name="Drula E."/>
            <person name="Henrissat B."/>
            <person name="Kohler A."/>
            <person name="Grigoriev I.V."/>
            <person name="Martin F.M."/>
            <person name="Hacquard S."/>
        </authorList>
    </citation>
    <scope>NUCLEOTIDE SEQUENCE [LARGE SCALE GENOMIC DNA]</scope>
    <source>
        <strain evidence="12 13">MPI-SDFR-AT-0080</strain>
    </source>
</reference>
<dbReference type="Proteomes" id="UP000774617">
    <property type="component" value="Unassembled WGS sequence"/>
</dbReference>
<evidence type="ECO:0000313" key="13">
    <source>
        <dbReference type="Proteomes" id="UP000774617"/>
    </source>
</evidence>
<sequence length="1168" mass="130432">MAELASHSTPEITSHQTALAIVPPAHLVEHVDTLRAAYDKAYQKWPAHLNLVYPFVHPDSIQTAASLVRSALSKANLKETKLKLSETGYFTHKHSSTVFIRPEDDHELQHIRAAVLAEFHQSATQPYNPHMTIGQASNEELRDSLQAKASLIPSVEWPLKELAILVRGEDNAMKVSRTIRICADDSAEEAFSSLQYLADSPSRGSSVQSGTTYRFDPSSASWTPYGGTAAAPQTMPPLFKVSSYNVLVDSIWPPAFERFELLVQALLHDSARANLVVLQEVSDDFLSHLLRNEAVRKLWPYVSHAPPDQADIGPLLSLRNIVILSRWRFEWKMVPFERRHKGAVVVQLNGIGKITETGAFLPLVIAGLHLTCGLTDGSVAAKKSQLRTLLNHLSMNYPESPWIIAGDFNMTTSSLTIQDAITTHSISPQTVRTLESLEQLLAEAGLRDAWDACRSHYELSGDYEDLAVGEEGATFDPSRNPLAAEIVGHGLTHRPQRYDRILLKGEEALEVAGFNMFGRPEGDKKRCGSDHWGVRATIRFVKSPLPGSMRIESIPAVRPPYAQHSGALQNFVESHPSFPTTEETEKRKEVLAILDRTLRPLATADNKIPLVITPVGSYGLGTWNTASDIDCLCISSISTKIFFTLAVKHLKNAAAQDVRILRKVDAHSGTMLELNIQGIRLDLQYCAAAQIAGCWPAPLSLPPTDPLFSLPLQTLSKLKAIRDLAHLQNTTPDLPAFQMAYRLLVVWARSRGIYAARFGYLSGTHISLMLDRIAKLLYHSNRDVTAADLVCAFFRYYAEFDWSKNIVEDPLARAIPGMGRPYQRHASEPMVVLGYHIPRVNIARAATVPAVGVLTEELQRAHALVTKQPEQGSTLTWAEIIGEERNSAAEFLSAYKSYIRVDVQYWGTSSVKGRQLIGWVESRCPTLLIDLNRKIPEIHARMWPLRFARGASNEKGDQHGCYLVGLAKRQDSDSDSKTEADRKLAQSKLGGVLERFSDQIRGNEKFFDPTSGWVEVSHVSRAKLEELIVDTNDWGNDLEESWEFEDEDEEEDDIDELALLEVVEETAPFISKAPPTVEGSYKTGKKLRPATDIMNRLRWDPSLNSTDYVVGYTDRFLGTRETALDRWKVEQTDEEFIPQHRIVYFKRRSDGVKVWDREARLDILSGGG</sequence>
<keyword evidence="6" id="KW-0547">Nucleotide-binding</keyword>
<protein>
    <recommendedName>
        <fullName evidence="3">polynucleotide adenylyltransferase</fullName>
        <ecNumber evidence="3">2.7.7.19</ecNumber>
    </recommendedName>
</protein>
<keyword evidence="8" id="KW-0539">Nucleus</keyword>
<dbReference type="SUPFAM" id="SSF81301">
    <property type="entry name" value="Nucleotidyltransferase"/>
    <property type="match status" value="1"/>
</dbReference>
<dbReference type="EC" id="2.7.7.19" evidence="3"/>
<comment type="subcellular location">
    <subcellularLocation>
        <location evidence="1">Nucleus</location>
    </subcellularLocation>
</comment>
<keyword evidence="7" id="KW-0067">ATP-binding</keyword>
<dbReference type="InterPro" id="IPR036691">
    <property type="entry name" value="Endo/exonu/phosph_ase_sf"/>
</dbReference>
<dbReference type="SUPFAM" id="SSF56219">
    <property type="entry name" value="DNase I-like"/>
    <property type="match status" value="1"/>
</dbReference>
<dbReference type="Pfam" id="PF03372">
    <property type="entry name" value="Exo_endo_phos"/>
    <property type="match status" value="1"/>
</dbReference>
<evidence type="ECO:0000313" key="12">
    <source>
        <dbReference type="EMBL" id="KAH7036315.1"/>
    </source>
</evidence>
<evidence type="ECO:0000259" key="11">
    <source>
        <dbReference type="Pfam" id="PF04928"/>
    </source>
</evidence>
<name>A0ABQ8FYE6_9PEZI</name>
<dbReference type="InterPro" id="IPR040459">
    <property type="entry name" value="MJ1316"/>
</dbReference>
<dbReference type="Gene3D" id="3.90.1140.10">
    <property type="entry name" value="Cyclic phosphodiesterase"/>
    <property type="match status" value="1"/>
</dbReference>
<dbReference type="Gene3D" id="1.10.1410.10">
    <property type="match status" value="1"/>
</dbReference>
<evidence type="ECO:0000256" key="5">
    <source>
        <dbReference type="ARBA" id="ARBA00022679"/>
    </source>
</evidence>
<dbReference type="InterPro" id="IPR005135">
    <property type="entry name" value="Endo/exonuclease/phosphatase"/>
</dbReference>
<dbReference type="PANTHER" id="PTHR10682:SF23">
    <property type="entry name" value="POLYNUCLEOTIDE ADENYLYLTRANSFERASE"/>
    <property type="match status" value="1"/>
</dbReference>
<organism evidence="12 13">
    <name type="scientific">Macrophomina phaseolina</name>
    <dbReference type="NCBI Taxonomy" id="35725"/>
    <lineage>
        <taxon>Eukaryota</taxon>
        <taxon>Fungi</taxon>
        <taxon>Dikarya</taxon>
        <taxon>Ascomycota</taxon>
        <taxon>Pezizomycotina</taxon>
        <taxon>Dothideomycetes</taxon>
        <taxon>Dothideomycetes incertae sedis</taxon>
        <taxon>Botryosphaeriales</taxon>
        <taxon>Botryosphaeriaceae</taxon>
        <taxon>Macrophomina</taxon>
    </lineage>
</organism>
<evidence type="ECO:0000256" key="6">
    <source>
        <dbReference type="ARBA" id="ARBA00022741"/>
    </source>
</evidence>
<feature type="domain" description="Poly(A) polymerase central" evidence="11">
    <location>
        <begin position="737"/>
        <end position="872"/>
    </location>
</feature>
<dbReference type="Pfam" id="PF04457">
    <property type="entry name" value="MJ1316"/>
    <property type="match status" value="1"/>
</dbReference>
<keyword evidence="5" id="KW-0808">Transferase</keyword>
<evidence type="ECO:0000259" key="9">
    <source>
        <dbReference type="Pfam" id="PF03372"/>
    </source>
</evidence>
<feature type="domain" description="Endonuclease/exonuclease/phosphatase" evidence="9">
    <location>
        <begin position="243"/>
        <end position="531"/>
    </location>
</feature>
<comment type="similarity">
    <text evidence="2">Belongs to the poly(A) polymerase family.</text>
</comment>
<accession>A0ABQ8FYE6</accession>
<evidence type="ECO:0000256" key="2">
    <source>
        <dbReference type="ARBA" id="ARBA00010912"/>
    </source>
</evidence>
<evidence type="ECO:0000256" key="4">
    <source>
        <dbReference type="ARBA" id="ARBA00022664"/>
    </source>
</evidence>
<comment type="caution">
    <text evidence="12">The sequence shown here is derived from an EMBL/GenBank/DDBJ whole genome shotgun (WGS) entry which is preliminary data.</text>
</comment>
<dbReference type="InterPro" id="IPR043519">
    <property type="entry name" value="NT_sf"/>
</dbReference>
<proteinExistence type="inferred from homology"/>
<dbReference type="Pfam" id="PF13563">
    <property type="entry name" value="2_5_RNA_ligase2"/>
    <property type="match status" value="1"/>
</dbReference>
<dbReference type="SUPFAM" id="SSF55144">
    <property type="entry name" value="LigT-like"/>
    <property type="match status" value="1"/>
</dbReference>
<dbReference type="Gene3D" id="3.30.460.10">
    <property type="entry name" value="Beta Polymerase, domain 2"/>
    <property type="match status" value="1"/>
</dbReference>
<gene>
    <name evidence="12" type="ORF">B0J12DRAFT_678871</name>
</gene>
<evidence type="ECO:0000256" key="7">
    <source>
        <dbReference type="ARBA" id="ARBA00022840"/>
    </source>
</evidence>
<keyword evidence="4" id="KW-0507">mRNA processing</keyword>
<evidence type="ECO:0000256" key="1">
    <source>
        <dbReference type="ARBA" id="ARBA00004123"/>
    </source>
</evidence>
<dbReference type="SUPFAM" id="SSF55003">
    <property type="entry name" value="PAP/Archaeal CCA-adding enzyme, C-terminal domain"/>
    <property type="match status" value="1"/>
</dbReference>
<dbReference type="InterPro" id="IPR011068">
    <property type="entry name" value="NuclTrfase_I-like_C"/>
</dbReference>
<dbReference type="EMBL" id="JAGTJR010000036">
    <property type="protein sequence ID" value="KAH7036315.1"/>
    <property type="molecule type" value="Genomic_DNA"/>
</dbReference>
<dbReference type="Gene3D" id="3.30.70.590">
    <property type="entry name" value="Poly(A) polymerase predicted RNA binding domain"/>
    <property type="match status" value="1"/>
</dbReference>
<evidence type="ECO:0000256" key="3">
    <source>
        <dbReference type="ARBA" id="ARBA00012388"/>
    </source>
</evidence>
<dbReference type="SUPFAM" id="SSF81631">
    <property type="entry name" value="PAP/OAS1 substrate-binding domain"/>
    <property type="match status" value="1"/>
</dbReference>